<gene>
    <name evidence="3" type="ORF">D5R40_24550</name>
</gene>
<proteinExistence type="predicted"/>
<keyword evidence="1" id="KW-1133">Transmembrane helix</keyword>
<evidence type="ECO:0000313" key="3">
    <source>
        <dbReference type="EMBL" id="RQH29638.1"/>
    </source>
</evidence>
<name>A0A3N6R8R1_9CYAN</name>
<reference evidence="3 4" key="1">
    <citation type="journal article" date="2018" name="ACS Chem. Biol.">
        <title>Ketoreductase domain dysfunction expands chemodiversity: malyngamide biosynthesis in the cyanobacterium Okeania hirsuta.</title>
        <authorList>
            <person name="Moss N.A."/>
            <person name="Leao T."/>
            <person name="Rankin M."/>
            <person name="McCullough T.M."/>
            <person name="Qu P."/>
            <person name="Korobeynikov A."/>
            <person name="Smith J.L."/>
            <person name="Gerwick L."/>
            <person name="Gerwick W.H."/>
        </authorList>
    </citation>
    <scope>NUCLEOTIDE SEQUENCE [LARGE SCALE GENOMIC DNA]</scope>
    <source>
        <strain evidence="3 4">PAB10Feb10-1</strain>
    </source>
</reference>
<dbReference type="GO" id="GO:0016787">
    <property type="term" value="F:hydrolase activity"/>
    <property type="evidence" value="ECO:0007669"/>
    <property type="project" value="UniProtKB-KW"/>
</dbReference>
<dbReference type="Pfam" id="PF12146">
    <property type="entry name" value="Hydrolase_4"/>
    <property type="match status" value="1"/>
</dbReference>
<comment type="caution">
    <text evidence="3">The sequence shown here is derived from an EMBL/GenBank/DDBJ whole genome shotgun (WGS) entry which is preliminary data.</text>
</comment>
<dbReference type="PRINTS" id="PR00111">
    <property type="entry name" value="ABHYDROLASE"/>
</dbReference>
<feature type="transmembrane region" description="Helical" evidence="1">
    <location>
        <begin position="12"/>
        <end position="34"/>
    </location>
</feature>
<feature type="domain" description="Serine aminopeptidase S33" evidence="2">
    <location>
        <begin position="89"/>
        <end position="200"/>
    </location>
</feature>
<keyword evidence="3" id="KW-0378">Hydrolase</keyword>
<dbReference type="PANTHER" id="PTHR12277:SF81">
    <property type="entry name" value="PROTEIN ABHD13"/>
    <property type="match status" value="1"/>
</dbReference>
<protein>
    <submittedName>
        <fullName evidence="3">Alpha/beta hydrolase</fullName>
    </submittedName>
</protein>
<evidence type="ECO:0000313" key="4">
    <source>
        <dbReference type="Proteomes" id="UP000269154"/>
    </source>
</evidence>
<dbReference type="OrthoDB" id="9776685at2"/>
<dbReference type="InterPro" id="IPR000073">
    <property type="entry name" value="AB_hydrolase_1"/>
</dbReference>
<dbReference type="EMBL" id="RCBY01000189">
    <property type="protein sequence ID" value="RQH29638.1"/>
    <property type="molecule type" value="Genomic_DNA"/>
</dbReference>
<dbReference type="PANTHER" id="PTHR12277">
    <property type="entry name" value="ALPHA/BETA HYDROLASE DOMAIN-CONTAINING PROTEIN"/>
    <property type="match status" value="1"/>
</dbReference>
<dbReference type="Gene3D" id="3.40.50.1820">
    <property type="entry name" value="alpha/beta hydrolase"/>
    <property type="match status" value="1"/>
</dbReference>
<evidence type="ECO:0000259" key="2">
    <source>
        <dbReference type="Pfam" id="PF12146"/>
    </source>
</evidence>
<dbReference type="AlphaFoldDB" id="A0A3N6R8R1"/>
<keyword evidence="1" id="KW-0812">Transmembrane</keyword>
<organism evidence="3 4">
    <name type="scientific">Okeania hirsuta</name>
    <dbReference type="NCBI Taxonomy" id="1458930"/>
    <lineage>
        <taxon>Bacteria</taxon>
        <taxon>Bacillati</taxon>
        <taxon>Cyanobacteriota</taxon>
        <taxon>Cyanophyceae</taxon>
        <taxon>Oscillatoriophycideae</taxon>
        <taxon>Oscillatoriales</taxon>
        <taxon>Microcoleaceae</taxon>
        <taxon>Okeania</taxon>
    </lineage>
</organism>
<dbReference type="RefSeq" id="WP_124155324.1">
    <property type="nucleotide sequence ID" value="NZ_CAWOLW010000100.1"/>
</dbReference>
<dbReference type="Proteomes" id="UP000269154">
    <property type="component" value="Unassembled WGS sequence"/>
</dbReference>
<accession>A0A3N6R8R1</accession>
<dbReference type="InterPro" id="IPR029058">
    <property type="entry name" value="AB_hydrolase_fold"/>
</dbReference>
<dbReference type="InterPro" id="IPR022742">
    <property type="entry name" value="Hydrolase_4"/>
</dbReference>
<evidence type="ECO:0000256" key="1">
    <source>
        <dbReference type="SAM" id="Phobius"/>
    </source>
</evidence>
<sequence length="297" mass="33918">MWQFDYFFVAKLILIVGIVLAIAYVAVCIFLVFLQQRFMFFPSSVIKITPKDVNLSYEDVWLSASKKKGKLEQIHGWWIPANSEVSNFQGVLLYLHGNGINIGANVEQAYRFQKLGFDVLLIDYRGYGRSKGNFPSEAQIYQDVEIVWNYLVNQREINPQNILVYGHSLGGAIAIELAIRHPKMAGLIIQSSFTSMQGMVDYRGRMYRFFPIKLILHQIFDSITKLRKLDIPIMLIHGREDGSVPAYMSEKLFAVTPAKIKDLYIVPGADHNDVAAIAGDEYLERLNKFVNRLNKEA</sequence>
<keyword evidence="4" id="KW-1185">Reference proteome</keyword>
<keyword evidence="1" id="KW-0472">Membrane</keyword>
<dbReference type="SUPFAM" id="SSF53474">
    <property type="entry name" value="alpha/beta-Hydrolases"/>
    <property type="match status" value="1"/>
</dbReference>